<dbReference type="OrthoDB" id="9788724at2"/>
<organism evidence="3 4">
    <name type="scientific">Maioricimonas rarisocia</name>
    <dbReference type="NCBI Taxonomy" id="2528026"/>
    <lineage>
        <taxon>Bacteria</taxon>
        <taxon>Pseudomonadati</taxon>
        <taxon>Planctomycetota</taxon>
        <taxon>Planctomycetia</taxon>
        <taxon>Planctomycetales</taxon>
        <taxon>Planctomycetaceae</taxon>
        <taxon>Maioricimonas</taxon>
    </lineage>
</organism>
<feature type="transmembrane region" description="Helical" evidence="2">
    <location>
        <begin position="197"/>
        <end position="214"/>
    </location>
</feature>
<keyword evidence="2" id="KW-0472">Membrane</keyword>
<feature type="transmembrane region" description="Helical" evidence="2">
    <location>
        <begin position="104"/>
        <end position="127"/>
    </location>
</feature>
<sequence length="478" mass="53640">MGETYRLNYAGSLMDKASKKAAQGTSDSPGNEAPPAAKPTAAGQRLVSLDAYRGFIMLMLAANGFGIAALARLPEDAPVWNHLDYGIWQSIAFHFSHPEWASRFGLMGVSFWDLIQPAFMFMVGVAMPFSYRRRAKDGQPAWRRVLHALWRSIVLVLLGVFLYSLRAERTNWMFTNVLAQIGLGYFFAYLLLGRRPLVQIIALVLLLGGYWWYFKSYEMSTEYARAVADLEVDPETQFDGSFAPWSKHRNAAQEFDWHVLGELRTPEATPAPPPGISALLFEPGRVLSHWLLSNPEPFEINRGGYATLNFVPSIGTMLLGILCGQFLMTGLPPWRKVGYLVGGGAICMLLGLAAGEYAVPIVKRIWTPSWTLFSGAYVIWLLALFYMLFDILPLRRLAFPLVVLGMNSIAVYMMGQLLRGWTADKVVGIHLTGFLETLFGPAAMADDMFGRLIGPTAVVIVFWLIAYWMYRQRYFIRV</sequence>
<dbReference type="PANTHER" id="PTHR31061:SF24">
    <property type="entry name" value="LD22376P"/>
    <property type="match status" value="1"/>
</dbReference>
<feature type="transmembrane region" description="Helical" evidence="2">
    <location>
        <begin position="396"/>
        <end position="415"/>
    </location>
</feature>
<proteinExistence type="predicted"/>
<keyword evidence="4" id="KW-1185">Reference proteome</keyword>
<keyword evidence="2" id="KW-0812">Transmembrane</keyword>
<dbReference type="EMBL" id="CP036275">
    <property type="protein sequence ID" value="QDU39178.1"/>
    <property type="molecule type" value="Genomic_DNA"/>
</dbReference>
<feature type="transmembrane region" description="Helical" evidence="2">
    <location>
        <begin position="339"/>
        <end position="358"/>
    </location>
</feature>
<feature type="transmembrane region" description="Helical" evidence="2">
    <location>
        <begin position="305"/>
        <end position="327"/>
    </location>
</feature>
<dbReference type="RefSeq" id="WP_145370386.1">
    <property type="nucleotide sequence ID" value="NZ_CP036275.1"/>
</dbReference>
<evidence type="ECO:0000256" key="1">
    <source>
        <dbReference type="SAM" id="MobiDB-lite"/>
    </source>
</evidence>
<evidence type="ECO:0000313" key="3">
    <source>
        <dbReference type="EMBL" id="QDU39178.1"/>
    </source>
</evidence>
<reference evidence="3 4" key="1">
    <citation type="submission" date="2019-02" db="EMBL/GenBank/DDBJ databases">
        <title>Deep-cultivation of Planctomycetes and their phenomic and genomic characterization uncovers novel biology.</title>
        <authorList>
            <person name="Wiegand S."/>
            <person name="Jogler M."/>
            <person name="Boedeker C."/>
            <person name="Pinto D."/>
            <person name="Vollmers J."/>
            <person name="Rivas-Marin E."/>
            <person name="Kohn T."/>
            <person name="Peeters S.H."/>
            <person name="Heuer A."/>
            <person name="Rast P."/>
            <person name="Oberbeckmann S."/>
            <person name="Bunk B."/>
            <person name="Jeske O."/>
            <person name="Meyerdierks A."/>
            <person name="Storesund J.E."/>
            <person name="Kallscheuer N."/>
            <person name="Luecker S."/>
            <person name="Lage O.M."/>
            <person name="Pohl T."/>
            <person name="Merkel B.J."/>
            <person name="Hornburger P."/>
            <person name="Mueller R.-W."/>
            <person name="Bruemmer F."/>
            <person name="Labrenz M."/>
            <person name="Spormann A.M."/>
            <person name="Op den Camp H."/>
            <person name="Overmann J."/>
            <person name="Amann R."/>
            <person name="Jetten M.S.M."/>
            <person name="Mascher T."/>
            <person name="Medema M.H."/>
            <person name="Devos D.P."/>
            <person name="Kaster A.-K."/>
            <person name="Ovreas L."/>
            <person name="Rohde M."/>
            <person name="Galperin M.Y."/>
            <person name="Jogler C."/>
        </authorList>
    </citation>
    <scope>NUCLEOTIDE SEQUENCE [LARGE SCALE GENOMIC DNA]</scope>
    <source>
        <strain evidence="3 4">Mal4</strain>
    </source>
</reference>
<feature type="transmembrane region" description="Helical" evidence="2">
    <location>
        <begin position="54"/>
        <end position="73"/>
    </location>
</feature>
<feature type="transmembrane region" description="Helical" evidence="2">
    <location>
        <begin position="448"/>
        <end position="470"/>
    </location>
</feature>
<feature type="transmembrane region" description="Helical" evidence="2">
    <location>
        <begin position="370"/>
        <end position="389"/>
    </location>
</feature>
<feature type="region of interest" description="Disordered" evidence="1">
    <location>
        <begin position="20"/>
        <end position="39"/>
    </location>
</feature>
<dbReference type="PANTHER" id="PTHR31061">
    <property type="entry name" value="LD22376P"/>
    <property type="match status" value="1"/>
</dbReference>
<feature type="transmembrane region" description="Helical" evidence="2">
    <location>
        <begin position="172"/>
        <end position="192"/>
    </location>
</feature>
<dbReference type="KEGG" id="mri:Mal4_35140"/>
<evidence type="ECO:0000313" key="4">
    <source>
        <dbReference type="Proteomes" id="UP000320496"/>
    </source>
</evidence>
<feature type="transmembrane region" description="Helical" evidence="2">
    <location>
        <begin position="148"/>
        <end position="166"/>
    </location>
</feature>
<keyword evidence="2" id="KW-1133">Transmembrane helix</keyword>
<protein>
    <submittedName>
        <fullName evidence="3">Uncharacterized protein</fullName>
    </submittedName>
</protein>
<name>A0A517Z9L5_9PLAN</name>
<dbReference type="Proteomes" id="UP000320496">
    <property type="component" value="Chromosome"/>
</dbReference>
<dbReference type="AlphaFoldDB" id="A0A517Z9L5"/>
<evidence type="ECO:0000256" key="2">
    <source>
        <dbReference type="SAM" id="Phobius"/>
    </source>
</evidence>
<accession>A0A517Z9L5</accession>
<gene>
    <name evidence="3" type="ORF">Mal4_35140</name>
</gene>